<dbReference type="GO" id="GO:0016740">
    <property type="term" value="F:transferase activity"/>
    <property type="evidence" value="ECO:0007669"/>
    <property type="project" value="UniProtKB-KW"/>
</dbReference>
<keyword evidence="2" id="KW-0808">Transferase</keyword>
<dbReference type="OrthoDB" id="9810080at2"/>
<dbReference type="SFLD" id="SFLDS00019">
    <property type="entry name" value="Glutathione_Transferase_(cytos"/>
    <property type="match status" value="1"/>
</dbReference>
<protein>
    <submittedName>
        <fullName evidence="2">Glutathione S-transferase family protein</fullName>
    </submittedName>
</protein>
<dbReference type="PANTHER" id="PTHR44051">
    <property type="entry name" value="GLUTATHIONE S-TRANSFERASE-RELATED"/>
    <property type="match status" value="1"/>
</dbReference>
<dbReference type="Gene3D" id="1.20.1050.10">
    <property type="match status" value="1"/>
</dbReference>
<proteinExistence type="predicted"/>
<dbReference type="KEGG" id="ppru:FDP22_03130"/>
<organism evidence="2 3">
    <name type="scientific">Paroceanicella profunda</name>
    <dbReference type="NCBI Taxonomy" id="2579971"/>
    <lineage>
        <taxon>Bacteria</taxon>
        <taxon>Pseudomonadati</taxon>
        <taxon>Pseudomonadota</taxon>
        <taxon>Alphaproteobacteria</taxon>
        <taxon>Rhodobacterales</taxon>
        <taxon>Paracoccaceae</taxon>
        <taxon>Paroceanicella</taxon>
    </lineage>
</organism>
<feature type="domain" description="GST N-terminal" evidence="1">
    <location>
        <begin position="1"/>
        <end position="77"/>
    </location>
</feature>
<dbReference type="EMBL" id="CP040818">
    <property type="protein sequence ID" value="QDL90865.1"/>
    <property type="molecule type" value="Genomic_DNA"/>
</dbReference>
<evidence type="ECO:0000313" key="2">
    <source>
        <dbReference type="EMBL" id="QDL90865.1"/>
    </source>
</evidence>
<dbReference type="InterPro" id="IPR040079">
    <property type="entry name" value="Glutathione_S-Trfase"/>
</dbReference>
<dbReference type="CDD" id="cd03046">
    <property type="entry name" value="GST_N_GTT1_like"/>
    <property type="match status" value="1"/>
</dbReference>
<accession>A0A5B8FR64</accession>
<dbReference type="InterPro" id="IPR036282">
    <property type="entry name" value="Glutathione-S-Trfase_C_sf"/>
</dbReference>
<dbReference type="PANTHER" id="PTHR44051:SF8">
    <property type="entry name" value="GLUTATHIONE S-TRANSFERASE GSTA"/>
    <property type="match status" value="1"/>
</dbReference>
<sequence>MPQYTLYGHGRSRAMRVAWMLEELGQEFDWRPVLPRSGEMRRISPLGKVPVLVVDGTPLRDSVAIVQYLADSHGALTAPAGTLERARQDALTQFCVDEIEGALWTAAKNSIIHPVGLRVPAVKAVCRHEFAVALDTLAGLLGAGPWAMGERFSVPDILFGHCAAWAKLAKFELPGGPVGAYFTRLAERPAWGRVLSRLADAA</sequence>
<evidence type="ECO:0000313" key="3">
    <source>
        <dbReference type="Proteomes" id="UP000305888"/>
    </source>
</evidence>
<dbReference type="RefSeq" id="WP_138577606.1">
    <property type="nucleotide sequence ID" value="NZ_CP040818.1"/>
</dbReference>
<dbReference type="SUPFAM" id="SSF47616">
    <property type="entry name" value="GST C-terminal domain-like"/>
    <property type="match status" value="1"/>
</dbReference>
<reference evidence="2 3" key="1">
    <citation type="submission" date="2019-06" db="EMBL/GenBank/DDBJ databases">
        <title>Genome sequence of Rhodobacteraceae bacterium D4M1.</title>
        <authorList>
            <person name="Cao J."/>
        </authorList>
    </citation>
    <scope>NUCLEOTIDE SEQUENCE [LARGE SCALE GENOMIC DNA]</scope>
    <source>
        <strain evidence="2 3">D4M1</strain>
    </source>
</reference>
<dbReference type="InterPro" id="IPR036249">
    <property type="entry name" value="Thioredoxin-like_sf"/>
</dbReference>
<keyword evidence="3" id="KW-1185">Reference proteome</keyword>
<dbReference type="Gene3D" id="3.40.30.10">
    <property type="entry name" value="Glutaredoxin"/>
    <property type="match status" value="1"/>
</dbReference>
<evidence type="ECO:0000259" key="1">
    <source>
        <dbReference type="PROSITE" id="PS50404"/>
    </source>
</evidence>
<dbReference type="SUPFAM" id="SSF52833">
    <property type="entry name" value="Thioredoxin-like"/>
    <property type="match status" value="1"/>
</dbReference>
<gene>
    <name evidence="2" type="ORF">FDP22_03130</name>
</gene>
<dbReference type="SFLD" id="SFLDG00358">
    <property type="entry name" value="Main_(cytGST)"/>
    <property type="match status" value="1"/>
</dbReference>
<dbReference type="InterPro" id="IPR004045">
    <property type="entry name" value="Glutathione_S-Trfase_N"/>
</dbReference>
<dbReference type="Proteomes" id="UP000305888">
    <property type="component" value="Chromosome"/>
</dbReference>
<dbReference type="Pfam" id="PF13417">
    <property type="entry name" value="GST_N_3"/>
    <property type="match status" value="1"/>
</dbReference>
<dbReference type="AlphaFoldDB" id="A0A5B8FR64"/>
<dbReference type="PROSITE" id="PS50404">
    <property type="entry name" value="GST_NTER"/>
    <property type="match status" value="1"/>
</dbReference>
<name>A0A5B8FR64_9RHOB</name>